<dbReference type="InterPro" id="IPR036942">
    <property type="entry name" value="Beta-barrel_TonB_sf"/>
</dbReference>
<feature type="signal peptide" evidence="10">
    <location>
        <begin position="1"/>
        <end position="24"/>
    </location>
</feature>
<dbReference type="STRING" id="356305.SAMN05421841_0058"/>
<evidence type="ECO:0000259" key="11">
    <source>
        <dbReference type="Pfam" id="PF00593"/>
    </source>
</evidence>
<evidence type="ECO:0000313" key="13">
    <source>
        <dbReference type="EMBL" id="SEV89236.1"/>
    </source>
</evidence>
<evidence type="ECO:0000256" key="4">
    <source>
        <dbReference type="ARBA" id="ARBA00022692"/>
    </source>
</evidence>
<evidence type="ECO:0000256" key="8">
    <source>
        <dbReference type="PROSITE-ProRule" id="PRU01360"/>
    </source>
</evidence>
<dbReference type="InterPro" id="IPR039426">
    <property type="entry name" value="TonB-dep_rcpt-like"/>
</dbReference>
<feature type="domain" description="TonB-dependent receptor plug" evidence="12">
    <location>
        <begin position="51"/>
        <end position="158"/>
    </location>
</feature>
<sequence>MKKLTTSVLAVVLTSSFVMLSAQQTPNDTLKTTDIREVVVTGALGIKKRQDAVTSSNQVVNSAEITQANNPNAIQSLTGKVSGLQINTTNNSVNSTTRVVLRGPRSISGNNQALVVIDGVISTLGILQNLPPEIIDNMNVIKGMQGAALYGEKGSNGVIVVTTKRGTKSEKLQFSLTNSIDFSSVYKLPIFQKEYGQGWPGDAFDTTDYGGTNWTPYENSNWGPAYSSSLGGQNLLVGLPQADNTWFTDTFSPKKNHIAKFFQTGVLLQNGLSVTAGGSDSYVFLSVNRAENDFVVDKDNLKRNNFILKAGKKIGNFRIDGNVNYLDLRTSQTSAGLYSQLLQTPTNVDITKFRNSLPDAGHSMYITNPYWLIDNNRFDDKSRTFTGLINLEYKLNDHVSFTYAGTVVSGSSISESHLNAFNFDRVYRGTDTYLDGHSPSDGTFGVEPIVSNYYKSVGSSFRYYGDLMANFDYDLTNDINMKLNVGHNIQDTSGSTTSVGGKNLKIPGWYHINNVLQPDQFYSLDNGKTQVRSYAWFANLDLSYKDYLFLNSTFRYEKSSLTSINPVDSQGNALPFNNEPFAYYSFGGSFIPTKAFESLKGKVLNYAKVSLSYSKVGNVQTIGVYGLDRVGAFPTGYPFGDLSSYLPTTSYYSPDVQPEFFYSKEASLQLGFFNDRITFEGSVFRNDNDNMITSVTTSSASGITSILDNIGNSRNQGFELDLGLTPIKTKDFEWKLRGSYSTYRTKIISLADGSPDTPLTVYGRPAVGIYAVVGDDFPMIKGTKYQRDPNGNIIVDANGNPLSTSTLEVLGKVNPDYILGFSTSFKFKGITLSAVADYRTGNSFVALSKTTLGFAGNLEQTAGFDRSQGYIIPNSVQLVNGQYVANTTTVGDDPSYFGVNSYFTQGAFQSVGEEYVVDGTALKVREIALSYDIPKSVLRNTFVNSLTIGVYARNPFVVYAKDNRNFADPETSSTNGNAAGVALTGQYPTIRNYGFNLNVTF</sequence>
<dbReference type="Pfam" id="PF00593">
    <property type="entry name" value="TonB_dep_Rec_b-barrel"/>
    <property type="match status" value="1"/>
</dbReference>
<evidence type="ECO:0000256" key="10">
    <source>
        <dbReference type="SAM" id="SignalP"/>
    </source>
</evidence>
<evidence type="ECO:0000256" key="1">
    <source>
        <dbReference type="ARBA" id="ARBA00004571"/>
    </source>
</evidence>
<keyword evidence="7 8" id="KW-0998">Cell outer membrane</keyword>
<feature type="domain" description="TonB-dependent receptor-like beta-barrel" evidence="11">
    <location>
        <begin position="344"/>
        <end position="775"/>
    </location>
</feature>
<evidence type="ECO:0000256" key="7">
    <source>
        <dbReference type="ARBA" id="ARBA00023237"/>
    </source>
</evidence>
<dbReference type="Proteomes" id="UP000199469">
    <property type="component" value="Unassembled WGS sequence"/>
</dbReference>
<dbReference type="AlphaFoldDB" id="A0A1I0MM41"/>
<dbReference type="EMBL" id="FOIU01000001">
    <property type="protein sequence ID" value="SEV89236.1"/>
    <property type="molecule type" value="Genomic_DNA"/>
</dbReference>
<keyword evidence="14" id="KW-1185">Reference proteome</keyword>
<keyword evidence="2 8" id="KW-0813">Transport</keyword>
<proteinExistence type="inferred from homology"/>
<dbReference type="Gene3D" id="2.170.130.10">
    <property type="entry name" value="TonB-dependent receptor, plug domain"/>
    <property type="match status" value="1"/>
</dbReference>
<dbReference type="RefSeq" id="WP_089789980.1">
    <property type="nucleotide sequence ID" value="NZ_FOIU01000001.1"/>
</dbReference>
<gene>
    <name evidence="13" type="ORF">SAMN05421841_0058</name>
</gene>
<accession>A0A1I0MM41</accession>
<dbReference type="InterPro" id="IPR023996">
    <property type="entry name" value="TonB-dep_OMP_SusC/RagA"/>
</dbReference>
<dbReference type="Gene3D" id="2.40.170.20">
    <property type="entry name" value="TonB-dependent receptor, beta-barrel domain"/>
    <property type="match status" value="1"/>
</dbReference>
<evidence type="ECO:0000256" key="2">
    <source>
        <dbReference type="ARBA" id="ARBA00022448"/>
    </source>
</evidence>
<keyword evidence="5 9" id="KW-0798">TonB box</keyword>
<evidence type="ECO:0000256" key="6">
    <source>
        <dbReference type="ARBA" id="ARBA00023136"/>
    </source>
</evidence>
<evidence type="ECO:0000256" key="3">
    <source>
        <dbReference type="ARBA" id="ARBA00022452"/>
    </source>
</evidence>
<evidence type="ECO:0000256" key="9">
    <source>
        <dbReference type="RuleBase" id="RU003357"/>
    </source>
</evidence>
<reference evidence="14" key="1">
    <citation type="submission" date="2016-10" db="EMBL/GenBank/DDBJ databases">
        <authorList>
            <person name="Varghese N."/>
            <person name="Submissions S."/>
        </authorList>
    </citation>
    <scope>NUCLEOTIDE SEQUENCE [LARGE SCALE GENOMIC DNA]</scope>
    <source>
        <strain evidence="14">DSM 17724</strain>
    </source>
</reference>
<evidence type="ECO:0000259" key="12">
    <source>
        <dbReference type="Pfam" id="PF07715"/>
    </source>
</evidence>
<dbReference type="Pfam" id="PF07715">
    <property type="entry name" value="Plug"/>
    <property type="match status" value="1"/>
</dbReference>
<dbReference type="NCBIfam" id="TIGR04056">
    <property type="entry name" value="OMP_RagA_SusC"/>
    <property type="match status" value="1"/>
</dbReference>
<protein>
    <submittedName>
        <fullName evidence="13">TonB-linked outer membrane protein, SusC/RagA family</fullName>
    </submittedName>
</protein>
<comment type="subcellular location">
    <subcellularLocation>
        <location evidence="1 8">Cell outer membrane</location>
        <topology evidence="1 8">Multi-pass membrane protein</topology>
    </subcellularLocation>
</comment>
<keyword evidence="6 8" id="KW-0472">Membrane</keyword>
<comment type="similarity">
    <text evidence="8 9">Belongs to the TonB-dependent receptor family.</text>
</comment>
<keyword evidence="4 8" id="KW-0812">Transmembrane</keyword>
<dbReference type="PROSITE" id="PS52016">
    <property type="entry name" value="TONB_DEPENDENT_REC_3"/>
    <property type="match status" value="1"/>
</dbReference>
<evidence type="ECO:0000256" key="5">
    <source>
        <dbReference type="ARBA" id="ARBA00023077"/>
    </source>
</evidence>
<feature type="chain" id="PRO_5011640681" evidence="10">
    <location>
        <begin position="25"/>
        <end position="1001"/>
    </location>
</feature>
<dbReference type="InterPro" id="IPR012910">
    <property type="entry name" value="Plug_dom"/>
</dbReference>
<organism evidence="13 14">
    <name type="scientific">Chryseobacterium wanjuense</name>
    <dbReference type="NCBI Taxonomy" id="356305"/>
    <lineage>
        <taxon>Bacteria</taxon>
        <taxon>Pseudomonadati</taxon>
        <taxon>Bacteroidota</taxon>
        <taxon>Flavobacteriia</taxon>
        <taxon>Flavobacteriales</taxon>
        <taxon>Weeksellaceae</taxon>
        <taxon>Chryseobacterium group</taxon>
        <taxon>Chryseobacterium</taxon>
    </lineage>
</organism>
<dbReference type="InterPro" id="IPR000531">
    <property type="entry name" value="Beta-barrel_TonB"/>
</dbReference>
<evidence type="ECO:0000313" key="14">
    <source>
        <dbReference type="Proteomes" id="UP000199469"/>
    </source>
</evidence>
<keyword evidence="10" id="KW-0732">Signal</keyword>
<dbReference type="OrthoDB" id="9768177at2"/>
<keyword evidence="3 8" id="KW-1134">Transmembrane beta strand</keyword>
<dbReference type="GO" id="GO:0009279">
    <property type="term" value="C:cell outer membrane"/>
    <property type="evidence" value="ECO:0007669"/>
    <property type="project" value="UniProtKB-SubCell"/>
</dbReference>
<dbReference type="SUPFAM" id="SSF56935">
    <property type="entry name" value="Porins"/>
    <property type="match status" value="1"/>
</dbReference>
<dbReference type="InterPro" id="IPR037066">
    <property type="entry name" value="Plug_dom_sf"/>
</dbReference>
<name>A0A1I0MM41_9FLAO</name>